<accession>A0A074Z1P5</accession>
<evidence type="ECO:0000313" key="2">
    <source>
        <dbReference type="Proteomes" id="UP000054324"/>
    </source>
</evidence>
<sequence>MRLTCIGVVVVTRSHRVSDVRGWNPGTATGYALLMSSNKSETRVQCFPLTPCDGACHNRVARNPQNIPAALVTPSPRAPTLISLIKPDPIDLRERPATVIVISIISDGRGVTVWNGKKQKYVTALYLIAIIPALRVIDCEVDFLVHQQMIISYRGICFPQSAKAVIGLGLPWVTATDLCSPLIVSSLRTCDTFMLGK</sequence>
<gene>
    <name evidence="1" type="ORF">T265_11805</name>
</gene>
<organism evidence="1 2">
    <name type="scientific">Opisthorchis viverrini</name>
    <name type="common">Southeast Asian liver fluke</name>
    <dbReference type="NCBI Taxonomy" id="6198"/>
    <lineage>
        <taxon>Eukaryota</taxon>
        <taxon>Metazoa</taxon>
        <taxon>Spiralia</taxon>
        <taxon>Lophotrochozoa</taxon>
        <taxon>Platyhelminthes</taxon>
        <taxon>Trematoda</taxon>
        <taxon>Digenea</taxon>
        <taxon>Opisthorchiida</taxon>
        <taxon>Opisthorchiata</taxon>
        <taxon>Opisthorchiidae</taxon>
        <taxon>Opisthorchis</taxon>
    </lineage>
</organism>
<proteinExistence type="predicted"/>
<dbReference type="OrthoDB" id="6253936at2759"/>
<keyword evidence="2" id="KW-1185">Reference proteome</keyword>
<reference evidence="1 2" key="1">
    <citation type="submission" date="2013-11" db="EMBL/GenBank/DDBJ databases">
        <title>Opisthorchis viverrini - life in the bile duct.</title>
        <authorList>
            <person name="Young N.D."/>
            <person name="Nagarajan N."/>
            <person name="Lin S.J."/>
            <person name="Korhonen P.K."/>
            <person name="Jex A.R."/>
            <person name="Hall R.S."/>
            <person name="Safavi-Hemami H."/>
            <person name="Kaewkong W."/>
            <person name="Bertrand D."/>
            <person name="Gao S."/>
            <person name="Seet Q."/>
            <person name="Wongkham S."/>
            <person name="Teh B.T."/>
            <person name="Wongkham C."/>
            <person name="Intapan P.M."/>
            <person name="Maleewong W."/>
            <person name="Yang X."/>
            <person name="Hu M."/>
            <person name="Wang Z."/>
            <person name="Hofmann A."/>
            <person name="Sternberg P.W."/>
            <person name="Tan P."/>
            <person name="Wang J."/>
            <person name="Gasser R.B."/>
        </authorList>
    </citation>
    <scope>NUCLEOTIDE SEQUENCE [LARGE SCALE GENOMIC DNA]</scope>
</reference>
<dbReference type="KEGG" id="ovi:T265_11805"/>
<dbReference type="Proteomes" id="UP000054324">
    <property type="component" value="Unassembled WGS sequence"/>
</dbReference>
<dbReference type="CTD" id="20325973"/>
<dbReference type="GeneID" id="20325973"/>
<name>A0A074Z1P5_OPIVI</name>
<protein>
    <submittedName>
        <fullName evidence="1">Uncharacterized protein</fullName>
    </submittedName>
</protein>
<dbReference type="EMBL" id="KL597216">
    <property type="protein sequence ID" value="KER19412.1"/>
    <property type="molecule type" value="Genomic_DNA"/>
</dbReference>
<dbReference type="AlphaFoldDB" id="A0A074Z1P5"/>
<evidence type="ECO:0000313" key="1">
    <source>
        <dbReference type="EMBL" id="KER19412.1"/>
    </source>
</evidence>
<dbReference type="RefSeq" id="XP_009176835.1">
    <property type="nucleotide sequence ID" value="XM_009178571.1"/>
</dbReference>